<dbReference type="Proteomes" id="UP000325440">
    <property type="component" value="Unassembled WGS sequence"/>
</dbReference>
<dbReference type="GO" id="GO:0000139">
    <property type="term" value="C:Golgi membrane"/>
    <property type="evidence" value="ECO:0007669"/>
    <property type="project" value="UniProtKB-SubCell"/>
</dbReference>
<gene>
    <name evidence="10" type="ORF">CINCED_3A020964</name>
</gene>
<dbReference type="Pfam" id="PF10191">
    <property type="entry name" value="COG7"/>
    <property type="match status" value="2"/>
</dbReference>
<evidence type="ECO:0000313" key="11">
    <source>
        <dbReference type="Proteomes" id="UP000325440"/>
    </source>
</evidence>
<evidence type="ECO:0000256" key="6">
    <source>
        <dbReference type="ARBA" id="ARBA00023034"/>
    </source>
</evidence>
<name>A0A5E4NDW8_9HEMI</name>
<dbReference type="GO" id="GO:0017119">
    <property type="term" value="C:Golgi transport complex"/>
    <property type="evidence" value="ECO:0007669"/>
    <property type="project" value="InterPro"/>
</dbReference>
<evidence type="ECO:0000256" key="5">
    <source>
        <dbReference type="ARBA" id="ARBA00022927"/>
    </source>
</evidence>
<reference evidence="10 11" key="1">
    <citation type="submission" date="2019-08" db="EMBL/GenBank/DDBJ databases">
        <authorList>
            <person name="Alioto T."/>
            <person name="Alioto T."/>
            <person name="Gomez Garrido J."/>
        </authorList>
    </citation>
    <scope>NUCLEOTIDE SEQUENCE [LARGE SCALE GENOMIC DNA]</scope>
</reference>
<keyword evidence="5" id="KW-0653">Protein transport</keyword>
<organism evidence="10 11">
    <name type="scientific">Cinara cedri</name>
    <dbReference type="NCBI Taxonomy" id="506608"/>
    <lineage>
        <taxon>Eukaryota</taxon>
        <taxon>Metazoa</taxon>
        <taxon>Ecdysozoa</taxon>
        <taxon>Arthropoda</taxon>
        <taxon>Hexapoda</taxon>
        <taxon>Insecta</taxon>
        <taxon>Pterygota</taxon>
        <taxon>Neoptera</taxon>
        <taxon>Paraneoptera</taxon>
        <taxon>Hemiptera</taxon>
        <taxon>Sternorrhyncha</taxon>
        <taxon>Aphidomorpha</taxon>
        <taxon>Aphidoidea</taxon>
        <taxon>Aphididae</taxon>
        <taxon>Lachninae</taxon>
        <taxon>Cinara</taxon>
    </lineage>
</organism>
<keyword evidence="11" id="KW-1185">Reference proteome</keyword>
<comment type="similarity">
    <text evidence="2">Belongs to the COG7 family.</text>
</comment>
<keyword evidence="7" id="KW-0472">Membrane</keyword>
<evidence type="ECO:0000256" key="4">
    <source>
        <dbReference type="ARBA" id="ARBA00022448"/>
    </source>
</evidence>
<dbReference type="OrthoDB" id="245173at2759"/>
<evidence type="ECO:0000256" key="2">
    <source>
        <dbReference type="ARBA" id="ARBA00005831"/>
    </source>
</evidence>
<sequence>MNISSFSDKDFNVVDWINNTLKDKPPDQCREAIPSMLKKLQLCVEQVHEVLDETTEQVLSSLPKVVNDIEQFENQASNIQQKIIDLKQEINTVKNNTGESLLKLQLYDEIKCNMEVNKNALEEADNWTKLITDIEILMDTGEIDQVTNRLIKMQRSLIVLENDSNYEDRKNQLDELKSKLEVILTPMLIVAFENENIDESKRYVNIFTDLEKRDQITKYYIKCNKNRLRKEWASKIYANEYSKNPLFFFESFYEALMECKRQQMILYKKLFNNEEQLEIEYQLILSYGDLFNTLELPMFELVDISMKTHQEPLILLLDLFTATEGFVKNIKHDSKINDVVTFNWDDILTNIYRPLIPQIVSYKELEYDHSKNITDFSLHTDDDLVDVVQAFGQSQLTVFRAAEEAKRRCAVFNHCVFPEMIFAMNRIFSNTIEGGKEVLKKILVNIKSGENWNLFQICLKFLQSSGEFLRELDFIESEFKSCILTSEQRALNVSKYILLADKRIELQNMIDSLKKDNEWKLFKETIQAAEKLCSHVYQTFYKISFRPISFYLEQVEKVKFNKETSDRLSPREYITQIGQYLITLPQHVEPFLVRDNEAVNIVLNISDRRYTDATLEESYTNVLLRILASNTCDVYVEQIQSLRDVNSLAALQLAIDIEYLGYVLEELGVKLNDTTRQIMNLLRLESDEYTMKSSSIGAASKVVAVIAKIRNIR</sequence>
<evidence type="ECO:0000256" key="1">
    <source>
        <dbReference type="ARBA" id="ARBA00004395"/>
    </source>
</evidence>
<evidence type="ECO:0000256" key="9">
    <source>
        <dbReference type="SAM" id="Coils"/>
    </source>
</evidence>
<dbReference type="PANTHER" id="PTHR21443">
    <property type="entry name" value="CONSERVED OLIGOMERIC GOLGI COMPLEX COMPONENT 7"/>
    <property type="match status" value="1"/>
</dbReference>
<evidence type="ECO:0000256" key="8">
    <source>
        <dbReference type="ARBA" id="ARBA00031345"/>
    </source>
</evidence>
<evidence type="ECO:0000256" key="3">
    <source>
        <dbReference type="ARBA" id="ARBA00020984"/>
    </source>
</evidence>
<dbReference type="GO" id="GO:0006890">
    <property type="term" value="P:retrograde vesicle-mediated transport, Golgi to endoplasmic reticulum"/>
    <property type="evidence" value="ECO:0007669"/>
    <property type="project" value="TreeGrafter"/>
</dbReference>
<protein>
    <recommendedName>
        <fullName evidence="3">Conserved oligomeric Golgi complex subunit 7</fullName>
    </recommendedName>
    <alternativeName>
        <fullName evidence="8">Component of oligomeric Golgi complex 7</fullName>
    </alternativeName>
</protein>
<dbReference type="AlphaFoldDB" id="A0A5E4NDW8"/>
<dbReference type="GO" id="GO:0007030">
    <property type="term" value="P:Golgi organization"/>
    <property type="evidence" value="ECO:0007669"/>
    <property type="project" value="TreeGrafter"/>
</dbReference>
<feature type="coiled-coil region" evidence="9">
    <location>
        <begin position="62"/>
        <end position="96"/>
    </location>
</feature>
<dbReference type="InterPro" id="IPR019335">
    <property type="entry name" value="COG7"/>
</dbReference>
<proteinExistence type="inferred from homology"/>
<accession>A0A5E4NDW8</accession>
<comment type="subcellular location">
    <subcellularLocation>
        <location evidence="1">Golgi apparatus membrane</location>
        <topology evidence="1">Peripheral membrane protein</topology>
    </subcellularLocation>
</comment>
<dbReference type="PANTHER" id="PTHR21443:SF0">
    <property type="entry name" value="CONSERVED OLIGOMERIC GOLGI COMPLEX SUBUNIT 7"/>
    <property type="match status" value="1"/>
</dbReference>
<keyword evidence="9" id="KW-0175">Coiled coil</keyword>
<keyword evidence="6" id="KW-0333">Golgi apparatus</keyword>
<keyword evidence="4" id="KW-0813">Transport</keyword>
<dbReference type="EMBL" id="CABPRJ010001897">
    <property type="protein sequence ID" value="VVC39784.1"/>
    <property type="molecule type" value="Genomic_DNA"/>
</dbReference>
<evidence type="ECO:0000313" key="10">
    <source>
        <dbReference type="EMBL" id="VVC39784.1"/>
    </source>
</evidence>
<dbReference type="GO" id="GO:0006886">
    <property type="term" value="P:intracellular protein transport"/>
    <property type="evidence" value="ECO:0007669"/>
    <property type="project" value="InterPro"/>
</dbReference>
<evidence type="ECO:0000256" key="7">
    <source>
        <dbReference type="ARBA" id="ARBA00023136"/>
    </source>
</evidence>